<feature type="region of interest" description="Disordered" evidence="1">
    <location>
        <begin position="306"/>
        <end position="353"/>
    </location>
</feature>
<proteinExistence type="predicted"/>
<dbReference type="OMA" id="WERRVIV"/>
<dbReference type="AlphaFoldDB" id="D8QCW6"/>
<dbReference type="GeneID" id="9591326"/>
<feature type="transmembrane region" description="Helical" evidence="2">
    <location>
        <begin position="51"/>
        <end position="70"/>
    </location>
</feature>
<feature type="transmembrane region" description="Helical" evidence="2">
    <location>
        <begin position="105"/>
        <end position="123"/>
    </location>
</feature>
<evidence type="ECO:0000313" key="3">
    <source>
        <dbReference type="EMBL" id="EFI94600.1"/>
    </source>
</evidence>
<dbReference type="Proteomes" id="UP000007431">
    <property type="component" value="Unassembled WGS sequence"/>
</dbReference>
<evidence type="ECO:0000256" key="1">
    <source>
        <dbReference type="SAM" id="MobiDB-lite"/>
    </source>
</evidence>
<feature type="transmembrane region" description="Helical" evidence="2">
    <location>
        <begin position="135"/>
        <end position="155"/>
    </location>
</feature>
<dbReference type="EMBL" id="GL377309">
    <property type="protein sequence ID" value="EFI94600.1"/>
    <property type="molecule type" value="Genomic_DNA"/>
</dbReference>
<feature type="transmembrane region" description="Helical" evidence="2">
    <location>
        <begin position="253"/>
        <end position="273"/>
    </location>
</feature>
<keyword evidence="2" id="KW-0472">Membrane</keyword>
<feature type="compositionally biased region" description="Polar residues" evidence="1">
    <location>
        <begin position="333"/>
        <end position="343"/>
    </location>
</feature>
<dbReference type="VEuPathDB" id="FungiDB:SCHCODRAFT_02704083"/>
<evidence type="ECO:0000313" key="4">
    <source>
        <dbReference type="Proteomes" id="UP000007431"/>
    </source>
</evidence>
<feature type="transmembrane region" description="Helical" evidence="2">
    <location>
        <begin position="175"/>
        <end position="194"/>
    </location>
</feature>
<protein>
    <submittedName>
        <fullName evidence="3">Uncharacterized protein</fullName>
    </submittedName>
</protein>
<keyword evidence="2" id="KW-1133">Transmembrane helix</keyword>
<feature type="transmembrane region" description="Helical" evidence="2">
    <location>
        <begin position="215"/>
        <end position="233"/>
    </location>
</feature>
<feature type="compositionally biased region" description="Low complexity" evidence="1">
    <location>
        <begin position="306"/>
        <end position="326"/>
    </location>
</feature>
<gene>
    <name evidence="3" type="ORF">SCHCODRAFT_111705</name>
</gene>
<feature type="non-terminal residue" evidence="3">
    <location>
        <position position="376"/>
    </location>
</feature>
<keyword evidence="2" id="KW-0812">Transmembrane</keyword>
<keyword evidence="4" id="KW-1185">Reference proteome</keyword>
<reference evidence="3 4" key="1">
    <citation type="journal article" date="2010" name="Nat. Biotechnol.">
        <title>Genome sequence of the model mushroom Schizophyllum commune.</title>
        <authorList>
            <person name="Ohm R.A."/>
            <person name="de Jong J.F."/>
            <person name="Lugones L.G."/>
            <person name="Aerts A."/>
            <person name="Kothe E."/>
            <person name="Stajich J.E."/>
            <person name="de Vries R.P."/>
            <person name="Record E."/>
            <person name="Levasseur A."/>
            <person name="Baker S.E."/>
            <person name="Bartholomew K.A."/>
            <person name="Coutinho P.M."/>
            <person name="Erdmann S."/>
            <person name="Fowler T.J."/>
            <person name="Gathman A.C."/>
            <person name="Lombard V."/>
            <person name="Henrissat B."/>
            <person name="Knabe N."/>
            <person name="Kuees U."/>
            <person name="Lilly W.W."/>
            <person name="Lindquist E."/>
            <person name="Lucas S."/>
            <person name="Magnuson J.K."/>
            <person name="Piumi F."/>
            <person name="Raudaskoski M."/>
            <person name="Salamov A."/>
            <person name="Schmutz J."/>
            <person name="Schwarze F.W.M.R."/>
            <person name="vanKuyk P.A."/>
            <person name="Horton J.S."/>
            <person name="Grigoriev I.V."/>
            <person name="Woesten H.A.B."/>
        </authorList>
    </citation>
    <scope>NUCLEOTIDE SEQUENCE [LARGE SCALE GENOMIC DNA]</scope>
    <source>
        <strain evidence="4">H4-8 / FGSC 9210</strain>
    </source>
</reference>
<organism evidence="4">
    <name type="scientific">Schizophyllum commune (strain H4-8 / FGSC 9210)</name>
    <name type="common">Split gill fungus</name>
    <dbReference type="NCBI Taxonomy" id="578458"/>
    <lineage>
        <taxon>Eukaryota</taxon>
        <taxon>Fungi</taxon>
        <taxon>Dikarya</taxon>
        <taxon>Basidiomycota</taxon>
        <taxon>Agaricomycotina</taxon>
        <taxon>Agaricomycetes</taxon>
        <taxon>Agaricomycetidae</taxon>
        <taxon>Agaricales</taxon>
        <taxon>Schizophyllaceae</taxon>
        <taxon>Schizophyllum</taxon>
    </lineage>
</organism>
<dbReference type="HOGENOM" id="CLU_044614_9_0_1"/>
<accession>D8QCW6</accession>
<dbReference type="RefSeq" id="XP_003029503.1">
    <property type="nucleotide sequence ID" value="XM_003029457.1"/>
</dbReference>
<sequence>MSGSGKLPPAAVKKVQAVIMQVGLEFIFYGIHLTLFIIAMIFIARRPSNTWVVPTVTVLIFLTVSSWTFADLHLIVREQLALQLNPFVILQTIKMFKDINTMEVAMVRVNFILCDFVVVWRAWIVWTGNKYVHGLLVLCLVASVACSVADFVITYHTIQNLDIYGPAETRVLLDVVPLLVTNIVASALVGIKVWDYRRTIKRSLGQRSRTTVEKVMMLLVESGLIYAAIWILYLVLSLTNIKNFMDNTGGLFVVWRASLSFVGVYSTIVIIIVSRMKAPTYIVGSNGVSASGMSVSQPIKLRTFSSSGGTTSAGESSTAGASSTAGPGRSYLETVSSDTLRTPRQSEDDMYMTDGGDVVWHRHRLTGEEVKYEDEL</sequence>
<name>D8QCW6_SCHCM</name>
<dbReference type="InParanoid" id="D8QCW6"/>
<evidence type="ECO:0000256" key="2">
    <source>
        <dbReference type="SAM" id="Phobius"/>
    </source>
</evidence>
<dbReference type="KEGG" id="scm:SCHCO_02704083"/>
<dbReference type="OrthoDB" id="3214103at2759"/>
<feature type="transmembrane region" description="Helical" evidence="2">
    <location>
        <begin position="26"/>
        <end position="44"/>
    </location>
</feature>